<keyword evidence="6" id="KW-1185">Reference proteome</keyword>
<comment type="similarity">
    <text evidence="2">Belongs to the RRG9 family.</text>
</comment>
<dbReference type="EMBL" id="JANBUO010001328">
    <property type="protein sequence ID" value="KAJ2798746.1"/>
    <property type="molecule type" value="Genomic_DNA"/>
</dbReference>
<comment type="caution">
    <text evidence="5">The sequence shown here is derived from an EMBL/GenBank/DDBJ whole genome shotgun (WGS) entry which is preliminary data.</text>
</comment>
<evidence type="ECO:0000256" key="3">
    <source>
        <dbReference type="ARBA" id="ARBA00013566"/>
    </source>
</evidence>
<feature type="region of interest" description="Disordered" evidence="4">
    <location>
        <begin position="218"/>
        <end position="251"/>
    </location>
</feature>
<dbReference type="GO" id="GO:0005634">
    <property type="term" value="C:nucleus"/>
    <property type="evidence" value="ECO:0007669"/>
    <property type="project" value="TreeGrafter"/>
</dbReference>
<dbReference type="OrthoDB" id="5578174at2759"/>
<feature type="compositionally biased region" description="Basic and acidic residues" evidence="4">
    <location>
        <begin position="72"/>
        <end position="83"/>
    </location>
</feature>
<dbReference type="Proteomes" id="UP001140094">
    <property type="component" value="Unassembled WGS sequence"/>
</dbReference>
<feature type="compositionally biased region" description="Basic and acidic residues" evidence="4">
    <location>
        <begin position="226"/>
        <end position="235"/>
    </location>
</feature>
<feature type="compositionally biased region" description="Basic and acidic residues" evidence="4">
    <location>
        <begin position="104"/>
        <end position="118"/>
    </location>
</feature>
<comment type="function">
    <text evidence="1">Required for respiratory activity and maintenance and expression of the mitochondrial genome.</text>
</comment>
<evidence type="ECO:0000256" key="1">
    <source>
        <dbReference type="ARBA" id="ARBA00003548"/>
    </source>
</evidence>
<gene>
    <name evidence="5" type="ORF">H4R20_004709</name>
</gene>
<evidence type="ECO:0000313" key="5">
    <source>
        <dbReference type="EMBL" id="KAJ2798746.1"/>
    </source>
</evidence>
<proteinExistence type="inferred from homology"/>
<name>A0A9W8LRH3_9FUNG</name>
<evidence type="ECO:0000256" key="2">
    <source>
        <dbReference type="ARBA" id="ARBA00010895"/>
    </source>
</evidence>
<dbReference type="Pfam" id="PF06413">
    <property type="entry name" value="Neugrin"/>
    <property type="match status" value="1"/>
</dbReference>
<reference evidence="5" key="1">
    <citation type="submission" date="2022-07" db="EMBL/GenBank/DDBJ databases">
        <title>Phylogenomic reconstructions and comparative analyses of Kickxellomycotina fungi.</title>
        <authorList>
            <person name="Reynolds N.K."/>
            <person name="Stajich J.E."/>
            <person name="Barry K."/>
            <person name="Grigoriev I.V."/>
            <person name="Crous P."/>
            <person name="Smith M.E."/>
        </authorList>
    </citation>
    <scope>NUCLEOTIDE SEQUENCE</scope>
    <source>
        <strain evidence="5">NRRL 1565</strain>
    </source>
</reference>
<dbReference type="InterPro" id="IPR010487">
    <property type="entry name" value="NGRN/Rrg9"/>
</dbReference>
<sequence>MTTQARPRSFGKSILFDEKPSGTAQKAAHLKQDRAAGARSTYRAEVIKGTAPKTAHLKKDRAAGTRGANRAGMDKGLDKETKALKRRTSSSGAGFVKAGRHRGREGMADGGRSREQKSQKTLTTKTLQEKTKWHQSEAGQAQLRERLNDLSLAGWQRRKIELKLKIGGEGWEPEKKIATSSMEKIRLLNAEFPEEWTMQRLSEQFKISQESVRRILKSKFQPSKANIEEREDRRRQQMARFKQGTRHESSR</sequence>
<evidence type="ECO:0000256" key="4">
    <source>
        <dbReference type="SAM" id="MobiDB-lite"/>
    </source>
</evidence>
<dbReference type="PANTHER" id="PTHR13475">
    <property type="entry name" value="NEUGRIN"/>
    <property type="match status" value="1"/>
</dbReference>
<dbReference type="PANTHER" id="PTHR13475:SF3">
    <property type="entry name" value="NEUGRIN"/>
    <property type="match status" value="1"/>
</dbReference>
<feature type="region of interest" description="Disordered" evidence="4">
    <location>
        <begin position="1"/>
        <end position="142"/>
    </location>
</feature>
<accession>A0A9W8LRH3</accession>
<dbReference type="AlphaFoldDB" id="A0A9W8LRH3"/>
<evidence type="ECO:0000313" key="6">
    <source>
        <dbReference type="Proteomes" id="UP001140094"/>
    </source>
</evidence>
<organism evidence="5 6">
    <name type="scientific">Coemansia guatemalensis</name>
    <dbReference type="NCBI Taxonomy" id="2761395"/>
    <lineage>
        <taxon>Eukaryota</taxon>
        <taxon>Fungi</taxon>
        <taxon>Fungi incertae sedis</taxon>
        <taxon>Zoopagomycota</taxon>
        <taxon>Kickxellomycotina</taxon>
        <taxon>Kickxellomycetes</taxon>
        <taxon>Kickxellales</taxon>
        <taxon>Kickxellaceae</taxon>
        <taxon>Coemansia</taxon>
    </lineage>
</organism>
<protein>
    <recommendedName>
        <fullName evidence="3">Required for respiratory growth protein 9, mitochondrial</fullName>
    </recommendedName>
</protein>